<dbReference type="Pfam" id="PF13545">
    <property type="entry name" value="HTH_Crp_2"/>
    <property type="match status" value="1"/>
</dbReference>
<dbReference type="AlphaFoldDB" id="A0A327K3C6"/>
<organism evidence="2 3">
    <name type="scientific">Rhodoplanes elegans</name>
    <dbReference type="NCBI Taxonomy" id="29408"/>
    <lineage>
        <taxon>Bacteria</taxon>
        <taxon>Pseudomonadati</taxon>
        <taxon>Pseudomonadota</taxon>
        <taxon>Alphaproteobacteria</taxon>
        <taxon>Hyphomicrobiales</taxon>
        <taxon>Nitrobacteraceae</taxon>
        <taxon>Rhodoplanes</taxon>
    </lineage>
</organism>
<dbReference type="RefSeq" id="WP_111359534.1">
    <property type="nucleotide sequence ID" value="NZ_NHSK01000206.1"/>
</dbReference>
<proteinExistence type="predicted"/>
<dbReference type="PROSITE" id="PS51063">
    <property type="entry name" value="HTH_CRP_2"/>
    <property type="match status" value="1"/>
</dbReference>
<dbReference type="InterPro" id="IPR036390">
    <property type="entry name" value="WH_DNA-bd_sf"/>
</dbReference>
<comment type="caution">
    <text evidence="2">The sequence shown here is derived from an EMBL/GenBank/DDBJ whole genome shotgun (WGS) entry which is preliminary data.</text>
</comment>
<reference evidence="2 3" key="1">
    <citation type="submission" date="2017-07" db="EMBL/GenBank/DDBJ databases">
        <title>Draft Genome Sequences of Select Purple Nonsulfur Bacteria.</title>
        <authorList>
            <person name="Lasarre B."/>
            <person name="Mckinlay J.B."/>
        </authorList>
    </citation>
    <scope>NUCLEOTIDE SEQUENCE [LARGE SCALE GENOMIC DNA]</scope>
    <source>
        <strain evidence="2 3">DSM 11907</strain>
    </source>
</reference>
<evidence type="ECO:0000313" key="2">
    <source>
        <dbReference type="EMBL" id="RAI32771.1"/>
    </source>
</evidence>
<dbReference type="InterPro" id="IPR012318">
    <property type="entry name" value="HTH_CRP"/>
</dbReference>
<dbReference type="Gene3D" id="2.60.120.10">
    <property type="entry name" value="Jelly Rolls"/>
    <property type="match status" value="1"/>
</dbReference>
<dbReference type="GO" id="GO:0006355">
    <property type="term" value="P:regulation of DNA-templated transcription"/>
    <property type="evidence" value="ECO:0007669"/>
    <property type="project" value="InterPro"/>
</dbReference>
<dbReference type="GO" id="GO:0003677">
    <property type="term" value="F:DNA binding"/>
    <property type="evidence" value="ECO:0007669"/>
    <property type="project" value="InterPro"/>
</dbReference>
<gene>
    <name evidence="2" type="ORF">CH338_23640</name>
</gene>
<dbReference type="SUPFAM" id="SSF46785">
    <property type="entry name" value="Winged helix' DNA-binding domain"/>
    <property type="match status" value="1"/>
</dbReference>
<sequence>MSKITGAAAARPDNNLLQTLREADFALIGALLESNPQDANQLLYNPGDNVETVHFPCGPSLVSYLVGSEDGRDVETILVGREGAVGGIVSFGHLPAYCRIVVKYGGPFVRLRVTQLEAAKAQSPTLRYLFARYADCLLAQVFQSTACNAIHSIEQRAAKWILSAMDRTGDHVVPLTHEQLATMLGVGRSYTSRVMQGFRADRILETRRGAVVVRDREALKARACLCNESVKAHFDAVLRGVYPTSEE</sequence>
<evidence type="ECO:0000259" key="1">
    <source>
        <dbReference type="PROSITE" id="PS51063"/>
    </source>
</evidence>
<keyword evidence="3" id="KW-1185">Reference proteome</keyword>
<protein>
    <submittedName>
        <fullName evidence="2">Crp/Fnr family transcriptional regulator</fullName>
    </submittedName>
</protein>
<dbReference type="Proteomes" id="UP000248863">
    <property type="component" value="Unassembled WGS sequence"/>
</dbReference>
<accession>A0A327K3C6</accession>
<feature type="domain" description="HTH crp-type" evidence="1">
    <location>
        <begin position="151"/>
        <end position="217"/>
    </location>
</feature>
<evidence type="ECO:0000313" key="3">
    <source>
        <dbReference type="Proteomes" id="UP000248863"/>
    </source>
</evidence>
<dbReference type="OrthoDB" id="7506088at2"/>
<dbReference type="InterPro" id="IPR014710">
    <property type="entry name" value="RmlC-like_jellyroll"/>
</dbReference>
<dbReference type="EMBL" id="NPEU01000404">
    <property type="protein sequence ID" value="RAI32771.1"/>
    <property type="molecule type" value="Genomic_DNA"/>
</dbReference>
<name>A0A327K3C6_9BRAD</name>